<proteinExistence type="inferred from homology"/>
<dbReference type="SUPFAM" id="SSF53850">
    <property type="entry name" value="Periplasmic binding protein-like II"/>
    <property type="match status" value="1"/>
</dbReference>
<feature type="domain" description="HTH lysR-type" evidence="5">
    <location>
        <begin position="4"/>
        <end position="62"/>
    </location>
</feature>
<reference evidence="6 7" key="1">
    <citation type="submission" date="2024-09" db="EMBL/GenBank/DDBJ databases">
        <authorList>
            <person name="Sun Q."/>
            <person name="Mori K."/>
        </authorList>
    </citation>
    <scope>NUCLEOTIDE SEQUENCE [LARGE SCALE GENOMIC DNA]</scope>
    <source>
        <strain evidence="6 7">NCAIM B.02604</strain>
    </source>
</reference>
<dbReference type="Gene3D" id="1.10.10.10">
    <property type="entry name" value="Winged helix-like DNA-binding domain superfamily/Winged helix DNA-binding domain"/>
    <property type="match status" value="1"/>
</dbReference>
<comment type="similarity">
    <text evidence="1">Belongs to the LysR transcriptional regulatory family.</text>
</comment>
<keyword evidence="3" id="KW-0238">DNA-binding</keyword>
<comment type="caution">
    <text evidence="6">The sequence shown here is derived from an EMBL/GenBank/DDBJ whole genome shotgun (WGS) entry which is preliminary data.</text>
</comment>
<dbReference type="PROSITE" id="PS50931">
    <property type="entry name" value="HTH_LYSR"/>
    <property type="match status" value="1"/>
</dbReference>
<dbReference type="InterPro" id="IPR036388">
    <property type="entry name" value="WH-like_DNA-bd_sf"/>
</dbReference>
<dbReference type="Pfam" id="PF00126">
    <property type="entry name" value="HTH_1"/>
    <property type="match status" value="1"/>
</dbReference>
<name>A0ABV6PAP5_9MICC</name>
<dbReference type="InterPro" id="IPR005119">
    <property type="entry name" value="LysR_subst-bd"/>
</dbReference>
<evidence type="ECO:0000256" key="2">
    <source>
        <dbReference type="ARBA" id="ARBA00023015"/>
    </source>
</evidence>
<evidence type="ECO:0000256" key="1">
    <source>
        <dbReference type="ARBA" id="ARBA00009437"/>
    </source>
</evidence>
<dbReference type="PANTHER" id="PTHR30346">
    <property type="entry name" value="TRANSCRIPTIONAL DUAL REGULATOR HCAR-RELATED"/>
    <property type="match status" value="1"/>
</dbReference>
<dbReference type="PRINTS" id="PR00039">
    <property type="entry name" value="HTHLYSR"/>
</dbReference>
<dbReference type="InterPro" id="IPR036390">
    <property type="entry name" value="WH_DNA-bd_sf"/>
</dbReference>
<keyword evidence="2" id="KW-0805">Transcription regulation</keyword>
<evidence type="ECO:0000313" key="6">
    <source>
        <dbReference type="EMBL" id="MFC0582191.1"/>
    </source>
</evidence>
<dbReference type="Gene3D" id="3.40.190.10">
    <property type="entry name" value="Periplasmic binding protein-like II"/>
    <property type="match status" value="2"/>
</dbReference>
<accession>A0ABV6PAP5</accession>
<keyword evidence="7" id="KW-1185">Reference proteome</keyword>
<protein>
    <submittedName>
        <fullName evidence="6">LysR family transcriptional regulator</fullName>
    </submittedName>
</protein>
<sequence>MTEFTLRQLQYFQATVEEGSITEAAARCHVTQAAISMAIGQLERALDTPLFIRSHAKCVVPTAAGVTLMEYARNVHTLLDEARTAVLEEKDRLRGPLRIGCTTTISPHVVPALLAHFSQEFPEVELSVREDDAVSLSRDVEAGRLDFALCYEIQRPHDLDYQLIRHTRQHVALSADHPLADAEEVWLADLIEEPLVLFDIAPTVQSVLAMLHTLGLKPKLWWSTPVAETLRAVVARGLAWSVINLPPAQRFSVENIPLVYVPIADELPDNPVVAVLPNEAHVPTRVQAAIDYLADLHCDGDGATRLTRQIPSFS</sequence>
<dbReference type="SUPFAM" id="SSF46785">
    <property type="entry name" value="Winged helix' DNA-binding domain"/>
    <property type="match status" value="1"/>
</dbReference>
<evidence type="ECO:0000256" key="4">
    <source>
        <dbReference type="ARBA" id="ARBA00023163"/>
    </source>
</evidence>
<evidence type="ECO:0000313" key="7">
    <source>
        <dbReference type="Proteomes" id="UP001589862"/>
    </source>
</evidence>
<dbReference type="InterPro" id="IPR000847">
    <property type="entry name" value="LysR_HTH_N"/>
</dbReference>
<evidence type="ECO:0000256" key="3">
    <source>
        <dbReference type="ARBA" id="ARBA00023125"/>
    </source>
</evidence>
<dbReference type="Pfam" id="PF03466">
    <property type="entry name" value="LysR_substrate"/>
    <property type="match status" value="1"/>
</dbReference>
<dbReference type="RefSeq" id="WP_377459167.1">
    <property type="nucleotide sequence ID" value="NZ_JBHLUB010000029.1"/>
</dbReference>
<evidence type="ECO:0000259" key="5">
    <source>
        <dbReference type="PROSITE" id="PS50931"/>
    </source>
</evidence>
<dbReference type="PANTHER" id="PTHR30346:SF0">
    <property type="entry name" value="HCA OPERON TRANSCRIPTIONAL ACTIVATOR HCAR"/>
    <property type="match status" value="1"/>
</dbReference>
<gene>
    <name evidence="6" type="ORF">ACFFFR_07315</name>
</gene>
<dbReference type="Proteomes" id="UP001589862">
    <property type="component" value="Unassembled WGS sequence"/>
</dbReference>
<keyword evidence="4" id="KW-0804">Transcription</keyword>
<dbReference type="EMBL" id="JBHLUB010000029">
    <property type="protein sequence ID" value="MFC0582191.1"/>
    <property type="molecule type" value="Genomic_DNA"/>
</dbReference>
<organism evidence="6 7">
    <name type="scientific">Micrococcoides hystricis</name>
    <dbReference type="NCBI Taxonomy" id="1572761"/>
    <lineage>
        <taxon>Bacteria</taxon>
        <taxon>Bacillati</taxon>
        <taxon>Actinomycetota</taxon>
        <taxon>Actinomycetes</taxon>
        <taxon>Micrococcales</taxon>
        <taxon>Micrococcaceae</taxon>
        <taxon>Micrococcoides</taxon>
    </lineage>
</organism>